<keyword evidence="5 6" id="KW-0472">Membrane</keyword>
<dbReference type="OrthoDB" id="2417308at2759"/>
<feature type="transmembrane region" description="Helical" evidence="6">
    <location>
        <begin position="420"/>
        <end position="441"/>
    </location>
</feature>
<dbReference type="InterPro" id="IPR002293">
    <property type="entry name" value="AA/rel_permease1"/>
</dbReference>
<dbReference type="EMBL" id="LUKN01002522">
    <property type="protein sequence ID" value="OAQ98961.1"/>
    <property type="molecule type" value="Genomic_DNA"/>
</dbReference>
<dbReference type="PANTHER" id="PTHR45649">
    <property type="entry name" value="AMINO-ACID PERMEASE BAT1"/>
    <property type="match status" value="1"/>
</dbReference>
<feature type="transmembrane region" description="Helical" evidence="6">
    <location>
        <begin position="134"/>
        <end position="158"/>
    </location>
</feature>
<keyword evidence="8" id="KW-1185">Reference proteome</keyword>
<keyword evidence="3 6" id="KW-0812">Transmembrane</keyword>
<dbReference type="GO" id="GO:0022857">
    <property type="term" value="F:transmembrane transporter activity"/>
    <property type="evidence" value="ECO:0007669"/>
    <property type="project" value="InterPro"/>
</dbReference>
<keyword evidence="4 6" id="KW-1133">Transmembrane helix</keyword>
<dbReference type="Pfam" id="PF13520">
    <property type="entry name" value="AA_permease_2"/>
    <property type="match status" value="1"/>
</dbReference>
<evidence type="ECO:0000313" key="8">
    <source>
        <dbReference type="Proteomes" id="UP000243081"/>
    </source>
</evidence>
<gene>
    <name evidence="7" type="ORF">LLEC1_00591</name>
</gene>
<proteinExistence type="predicted"/>
<sequence>MRKSSIHEDDVQLAAMGHKAELNRNFSMLSMLGLAFAVLNSWTALSASLSVSLSSGGSTSIVWGLVTAGVCNLCIATSLAEFLSAYPTYAALVPLVSAPLANRICSAGGQYHWVAVSWPQWVPILSWITGWVNVVGWVALVATNALLSSQLIVGIVYAKHGYQVTNWQQFLIYIGFTLIAFLLNAFMNSVLPRIYKGALFWSLGGFAIVSITVLACASPNYSSGKFVFTDFINQTGWPDGVAWLLGLLQGGLGLTAFDSVAHMIEGTSRLVLARQALANVLPEIPQPSKKGPKIMVGCVGIGIFTGVIFLVVLLFVAGDIQQVIVSGAGPLLQILLNATKSTAGAICLLMFPLVCLAFATISVMTTSTRMIFAFARDGGLPASKFLARVHPRLGLPLNALILTSVVVVIFGVINIASTNAFSAIISAAVVTLDLSYAMPIAVNCLQGRRALPDRDWKLPMWLGWTCDIIALSYIAITTVLFVFPPERHVTGSNMNYCIVAFAIILAISIFQWIVDGRKNYTGPRIEIAMADIGVAPKEEEEVTQALEHGP</sequence>
<reference evidence="7 8" key="1">
    <citation type="submission" date="2016-03" db="EMBL/GenBank/DDBJ databases">
        <title>Fine-scale spatial genetic structure of a fungal parasite of coffee scale insects.</title>
        <authorList>
            <person name="Jackson D."/>
            <person name="Zemenick K.A."/>
            <person name="Malloure B."/>
            <person name="Quandt C.A."/>
            <person name="James T.Y."/>
        </authorList>
    </citation>
    <scope>NUCLEOTIDE SEQUENCE [LARGE SCALE GENOMIC DNA]</scope>
    <source>
        <strain evidence="7 8">UM487</strain>
    </source>
</reference>
<dbReference type="PANTHER" id="PTHR45649:SF14">
    <property type="entry name" value="GABA PERMEASE"/>
    <property type="match status" value="1"/>
</dbReference>
<feature type="transmembrane region" description="Helical" evidence="6">
    <location>
        <begin position="461"/>
        <end position="483"/>
    </location>
</feature>
<feature type="transmembrane region" description="Helical" evidence="6">
    <location>
        <begin position="241"/>
        <end position="264"/>
    </location>
</feature>
<evidence type="ECO:0008006" key="9">
    <source>
        <dbReference type="Google" id="ProtNLM"/>
    </source>
</evidence>
<dbReference type="Proteomes" id="UP000243081">
    <property type="component" value="Unassembled WGS sequence"/>
</dbReference>
<feature type="transmembrane region" description="Helical" evidence="6">
    <location>
        <begin position="26"/>
        <end position="49"/>
    </location>
</feature>
<feature type="transmembrane region" description="Helical" evidence="6">
    <location>
        <begin position="61"/>
        <end position="83"/>
    </location>
</feature>
<feature type="transmembrane region" description="Helical" evidence="6">
    <location>
        <begin position="170"/>
        <end position="191"/>
    </location>
</feature>
<evidence type="ECO:0000256" key="4">
    <source>
        <dbReference type="ARBA" id="ARBA00022989"/>
    </source>
</evidence>
<evidence type="ECO:0000256" key="1">
    <source>
        <dbReference type="ARBA" id="ARBA00004141"/>
    </source>
</evidence>
<feature type="transmembrane region" description="Helical" evidence="6">
    <location>
        <begin position="346"/>
        <end position="375"/>
    </location>
</feature>
<feature type="transmembrane region" description="Helical" evidence="6">
    <location>
        <begin position="495"/>
        <end position="514"/>
    </location>
</feature>
<evidence type="ECO:0000256" key="5">
    <source>
        <dbReference type="ARBA" id="ARBA00023136"/>
    </source>
</evidence>
<accession>A0A179IAN6</accession>
<dbReference type="OMA" id="AMGHRPE"/>
<feature type="transmembrane region" description="Helical" evidence="6">
    <location>
        <begin position="294"/>
        <end position="317"/>
    </location>
</feature>
<dbReference type="GO" id="GO:0016020">
    <property type="term" value="C:membrane"/>
    <property type="evidence" value="ECO:0007669"/>
    <property type="project" value="UniProtKB-SubCell"/>
</dbReference>
<comment type="subcellular location">
    <subcellularLocation>
        <location evidence="1">Membrane</location>
        <topology evidence="1">Multi-pass membrane protein</topology>
    </subcellularLocation>
</comment>
<evidence type="ECO:0000256" key="6">
    <source>
        <dbReference type="SAM" id="Phobius"/>
    </source>
</evidence>
<evidence type="ECO:0000256" key="2">
    <source>
        <dbReference type="ARBA" id="ARBA00022448"/>
    </source>
</evidence>
<evidence type="ECO:0000313" key="7">
    <source>
        <dbReference type="EMBL" id="OAQ98961.1"/>
    </source>
</evidence>
<name>A0A179IAN6_CORDF</name>
<protein>
    <recommendedName>
        <fullName evidence="9">Amino acid permease/ SLC12A domain-containing protein</fullName>
    </recommendedName>
</protein>
<feature type="transmembrane region" description="Helical" evidence="6">
    <location>
        <begin position="395"/>
        <end position="413"/>
    </location>
</feature>
<feature type="transmembrane region" description="Helical" evidence="6">
    <location>
        <begin position="198"/>
        <end position="221"/>
    </location>
</feature>
<dbReference type="Gene3D" id="1.20.1740.10">
    <property type="entry name" value="Amino acid/polyamine transporter I"/>
    <property type="match status" value="1"/>
</dbReference>
<dbReference type="PIRSF" id="PIRSF006060">
    <property type="entry name" value="AA_transporter"/>
    <property type="match status" value="1"/>
</dbReference>
<evidence type="ECO:0000256" key="3">
    <source>
        <dbReference type="ARBA" id="ARBA00022692"/>
    </source>
</evidence>
<dbReference type="AlphaFoldDB" id="A0A179IAN6"/>
<keyword evidence="2" id="KW-0813">Transport</keyword>
<comment type="caution">
    <text evidence="7">The sequence shown here is derived from an EMBL/GenBank/DDBJ whole genome shotgun (WGS) entry which is preliminary data.</text>
</comment>
<organism evidence="7 8">
    <name type="scientific">Cordyceps confragosa</name>
    <name type="common">Lecanicillium lecanii</name>
    <dbReference type="NCBI Taxonomy" id="2714763"/>
    <lineage>
        <taxon>Eukaryota</taxon>
        <taxon>Fungi</taxon>
        <taxon>Dikarya</taxon>
        <taxon>Ascomycota</taxon>
        <taxon>Pezizomycotina</taxon>
        <taxon>Sordariomycetes</taxon>
        <taxon>Hypocreomycetidae</taxon>
        <taxon>Hypocreales</taxon>
        <taxon>Cordycipitaceae</taxon>
        <taxon>Akanthomyces</taxon>
    </lineage>
</organism>